<dbReference type="EMBL" id="WHWC01000001">
    <property type="protein sequence ID" value="KAG8391266.1"/>
    <property type="molecule type" value="Genomic_DNA"/>
</dbReference>
<sequence>MGSSSSSFYKAGTWTSALQSNIQLSKVALASSAILLFSSMMQHGLPSSSSLCKPGVCTTASQSNIQLWGQHWLFLHFPSAMIEPVQTPEKLLMATLKALVFMVVAIMATLSGVFAQGDPSLAPAPSPDVGAGISLPVSVAVVTSSLVLSMIAVMKN</sequence>
<accession>A0AAV6Y7T4</accession>
<evidence type="ECO:0000313" key="3">
    <source>
        <dbReference type="Proteomes" id="UP000826271"/>
    </source>
</evidence>
<comment type="caution">
    <text evidence="2">The sequence shown here is derived from an EMBL/GenBank/DDBJ whole genome shotgun (WGS) entry which is preliminary data.</text>
</comment>
<dbReference type="PANTHER" id="PTHR33659">
    <property type="entry name" value="PROTEIN, PUTATIVE-RELATED-RELATED"/>
    <property type="match status" value="1"/>
</dbReference>
<reference evidence="2" key="1">
    <citation type="submission" date="2019-10" db="EMBL/GenBank/DDBJ databases">
        <authorList>
            <person name="Zhang R."/>
            <person name="Pan Y."/>
            <person name="Wang J."/>
            <person name="Ma R."/>
            <person name="Yu S."/>
        </authorList>
    </citation>
    <scope>NUCLEOTIDE SEQUENCE</scope>
    <source>
        <strain evidence="2">LA-IB0</strain>
        <tissue evidence="2">Leaf</tissue>
    </source>
</reference>
<keyword evidence="3" id="KW-1185">Reference proteome</keyword>
<dbReference type="PANTHER" id="PTHR33659:SF11">
    <property type="entry name" value="TRANSMEMBRANE PROTEIN"/>
    <property type="match status" value="1"/>
</dbReference>
<dbReference type="Proteomes" id="UP000826271">
    <property type="component" value="Unassembled WGS sequence"/>
</dbReference>
<proteinExistence type="predicted"/>
<organism evidence="2 3">
    <name type="scientific">Buddleja alternifolia</name>
    <dbReference type="NCBI Taxonomy" id="168488"/>
    <lineage>
        <taxon>Eukaryota</taxon>
        <taxon>Viridiplantae</taxon>
        <taxon>Streptophyta</taxon>
        <taxon>Embryophyta</taxon>
        <taxon>Tracheophyta</taxon>
        <taxon>Spermatophyta</taxon>
        <taxon>Magnoliopsida</taxon>
        <taxon>eudicotyledons</taxon>
        <taxon>Gunneridae</taxon>
        <taxon>Pentapetalae</taxon>
        <taxon>asterids</taxon>
        <taxon>lamiids</taxon>
        <taxon>Lamiales</taxon>
        <taxon>Scrophulariaceae</taxon>
        <taxon>Buddlejeae</taxon>
        <taxon>Buddleja</taxon>
    </lineage>
</organism>
<protein>
    <submittedName>
        <fullName evidence="2">Uncharacterized protein</fullName>
    </submittedName>
</protein>
<name>A0AAV6Y7T4_9LAMI</name>
<dbReference type="AlphaFoldDB" id="A0AAV6Y7T4"/>
<keyword evidence="1" id="KW-1133">Transmembrane helix</keyword>
<gene>
    <name evidence="2" type="ORF">BUALT_Bualt01G0170200</name>
</gene>
<feature type="transmembrane region" description="Helical" evidence="1">
    <location>
        <begin position="91"/>
        <end position="115"/>
    </location>
</feature>
<evidence type="ECO:0000313" key="2">
    <source>
        <dbReference type="EMBL" id="KAG8391266.1"/>
    </source>
</evidence>
<keyword evidence="1" id="KW-0812">Transmembrane</keyword>
<evidence type="ECO:0000256" key="1">
    <source>
        <dbReference type="SAM" id="Phobius"/>
    </source>
</evidence>
<feature type="transmembrane region" description="Helical" evidence="1">
    <location>
        <begin position="135"/>
        <end position="154"/>
    </location>
</feature>
<keyword evidence="1" id="KW-0472">Membrane</keyword>